<dbReference type="InterPro" id="IPR031566">
    <property type="entry name" value="CitMHS_2"/>
</dbReference>
<evidence type="ECO:0000313" key="2">
    <source>
        <dbReference type="EMBL" id="SCM76556.1"/>
    </source>
</evidence>
<accession>A0A212LG63</accession>
<reference evidence="2" key="1">
    <citation type="submission" date="2016-08" db="EMBL/GenBank/DDBJ databases">
        <authorList>
            <person name="Seilhamer J.J."/>
        </authorList>
    </citation>
    <scope>NUCLEOTIDE SEQUENCE</scope>
    <source>
        <strain evidence="2">86</strain>
    </source>
</reference>
<feature type="transmembrane region" description="Helical" evidence="1">
    <location>
        <begin position="112"/>
        <end position="131"/>
    </location>
</feature>
<protein>
    <submittedName>
        <fullName evidence="2">Putative membrane protein</fullName>
    </submittedName>
</protein>
<proteinExistence type="predicted"/>
<name>A0A212LG63_9HYPH</name>
<dbReference type="EMBL" id="FMJD01000008">
    <property type="protein sequence ID" value="SCM76556.1"/>
    <property type="molecule type" value="Genomic_DNA"/>
</dbReference>
<feature type="transmembrane region" description="Helical" evidence="1">
    <location>
        <begin position="301"/>
        <end position="317"/>
    </location>
</feature>
<evidence type="ECO:0000256" key="1">
    <source>
        <dbReference type="SAM" id="Phobius"/>
    </source>
</evidence>
<keyword evidence="1" id="KW-0472">Membrane</keyword>
<feature type="transmembrane region" description="Helical" evidence="1">
    <location>
        <begin position="375"/>
        <end position="394"/>
    </location>
</feature>
<sequence>MIELPAWRLSIPTTKKISWRFRPYRRWGKLVTGILHPVAGSIPCRLMPVVGAVAPTMLFFSSPAFASSGGHGLEGAALGVIWAVPFVGILLSIALLPLLAPHFWHHHFGKVAAAWALAFVLPFTLLNGEAVVEPLAETVLLDYLPFVILLTALFTIAGGILVTGNLHGSPKTNLALLTIGTLLASVVGTTGASMVMIRPLLRANDGRRHNVHVVVFFIFLVSNIGGSLTPLGDPPLFLGYLRGVGFFWTTLHMLKETGFAAVVLLALFYLIDHKLYRNDADFRGKFDPTPDTGRVGVEGRLNIALLMVVVGGVLLSGSWKPGIGFHLFGVEVQLQNLARDLILIAAALASLSLTPKSVRHRNGFEWGPILEVAKLFAGIFVTIIPVLAMLRAAHEGAFAPLVGLVTAADGTPVNAMYFWATGLLSSFLDNAPTYLVFFNLAGGDPQHLMTEMATTLVAISAGAVFMGANSYIGNAPNFMVKSIAEGAGVKMPSFFGYMAWSAGILVPLFLVMTVLFFA</sequence>
<feature type="transmembrane region" description="Helical" evidence="1">
    <location>
        <begin position="246"/>
        <end position="271"/>
    </location>
</feature>
<keyword evidence="1" id="KW-1133">Transmembrane helix</keyword>
<feature type="transmembrane region" description="Helical" evidence="1">
    <location>
        <begin position="209"/>
        <end position="226"/>
    </location>
</feature>
<feature type="transmembrane region" description="Helical" evidence="1">
    <location>
        <begin position="453"/>
        <end position="474"/>
    </location>
</feature>
<feature type="transmembrane region" description="Helical" evidence="1">
    <location>
        <begin position="46"/>
        <end position="66"/>
    </location>
</feature>
<feature type="transmembrane region" description="Helical" evidence="1">
    <location>
        <begin position="78"/>
        <end position="100"/>
    </location>
</feature>
<dbReference type="Pfam" id="PF16980">
    <property type="entry name" value="CitMHS_2"/>
    <property type="match status" value="1"/>
</dbReference>
<gene>
    <name evidence="2" type="ORF">KL86PLE_40361</name>
</gene>
<organism evidence="2">
    <name type="scientific">uncultured Pleomorphomonas sp</name>
    <dbReference type="NCBI Taxonomy" id="442121"/>
    <lineage>
        <taxon>Bacteria</taxon>
        <taxon>Pseudomonadati</taxon>
        <taxon>Pseudomonadota</taxon>
        <taxon>Alphaproteobacteria</taxon>
        <taxon>Hyphomicrobiales</taxon>
        <taxon>Pleomorphomonadaceae</taxon>
        <taxon>Pleomorphomonas</taxon>
        <taxon>environmental samples</taxon>
    </lineage>
</organism>
<keyword evidence="1" id="KW-0812">Transmembrane</keyword>
<dbReference type="AlphaFoldDB" id="A0A212LG63"/>
<feature type="transmembrane region" description="Helical" evidence="1">
    <location>
        <begin position="143"/>
        <end position="162"/>
    </location>
</feature>
<feature type="transmembrane region" description="Helical" evidence="1">
    <location>
        <begin position="494"/>
        <end position="517"/>
    </location>
</feature>
<feature type="transmembrane region" description="Helical" evidence="1">
    <location>
        <begin position="174"/>
        <end position="197"/>
    </location>
</feature>